<gene>
    <name evidence="3" type="ORF">SAMN05421738_10815</name>
</gene>
<dbReference type="RefSeq" id="WP_092908269.1">
    <property type="nucleotide sequence ID" value="NZ_FOUZ01000008.1"/>
</dbReference>
<evidence type="ECO:0000259" key="2">
    <source>
        <dbReference type="Pfam" id="PF05193"/>
    </source>
</evidence>
<accession>A0A1I4X0G1</accession>
<name>A0A1I4X0G1_9FLAO</name>
<evidence type="ECO:0000256" key="1">
    <source>
        <dbReference type="SAM" id="SignalP"/>
    </source>
</evidence>
<dbReference type="Gene3D" id="3.30.830.10">
    <property type="entry name" value="Metalloenzyme, LuxS/M16 peptidase-like"/>
    <property type="match status" value="2"/>
</dbReference>
<feature type="domain" description="Peptidase M16 C-terminal" evidence="2">
    <location>
        <begin position="196"/>
        <end position="374"/>
    </location>
</feature>
<dbReference type="PANTHER" id="PTHR11851">
    <property type="entry name" value="METALLOPROTEASE"/>
    <property type="match status" value="1"/>
</dbReference>
<reference evidence="4" key="1">
    <citation type="submission" date="2016-10" db="EMBL/GenBank/DDBJ databases">
        <authorList>
            <person name="Varghese N."/>
            <person name="Submissions S."/>
        </authorList>
    </citation>
    <scope>NUCLEOTIDE SEQUENCE [LARGE SCALE GENOMIC DNA]</scope>
    <source>
        <strain evidence="4">XJ109</strain>
    </source>
</reference>
<proteinExistence type="predicted"/>
<feature type="signal peptide" evidence="1">
    <location>
        <begin position="1"/>
        <end position="19"/>
    </location>
</feature>
<protein>
    <submittedName>
        <fullName evidence="3">Predicted Zn-dependent peptidase</fullName>
    </submittedName>
</protein>
<dbReference type="Proteomes" id="UP000199149">
    <property type="component" value="Unassembled WGS sequence"/>
</dbReference>
<keyword evidence="4" id="KW-1185">Reference proteome</keyword>
<dbReference type="InterPro" id="IPR011249">
    <property type="entry name" value="Metalloenz_LuxS/M16"/>
</dbReference>
<evidence type="ECO:0000313" key="4">
    <source>
        <dbReference type="Proteomes" id="UP000199149"/>
    </source>
</evidence>
<keyword evidence="1" id="KW-0732">Signal</keyword>
<evidence type="ECO:0000313" key="3">
    <source>
        <dbReference type="EMBL" id="SFN19474.1"/>
    </source>
</evidence>
<dbReference type="InterPro" id="IPR007863">
    <property type="entry name" value="Peptidase_M16_C"/>
</dbReference>
<dbReference type="Pfam" id="PF05193">
    <property type="entry name" value="Peptidase_M16_C"/>
    <property type="match status" value="1"/>
</dbReference>
<organism evidence="3 4">
    <name type="scientific">Algoriella xinjiangensis</name>
    <dbReference type="NCBI Taxonomy" id="684065"/>
    <lineage>
        <taxon>Bacteria</taxon>
        <taxon>Pseudomonadati</taxon>
        <taxon>Bacteroidota</taxon>
        <taxon>Flavobacteriia</taxon>
        <taxon>Flavobacteriales</taxon>
        <taxon>Weeksellaceae</taxon>
        <taxon>Algoriella</taxon>
    </lineage>
</organism>
<dbReference type="STRING" id="684065.SAMN05421738_10815"/>
<dbReference type="OrthoDB" id="9811314at2"/>
<dbReference type="AlphaFoldDB" id="A0A1I4X0G1"/>
<dbReference type="EMBL" id="FOUZ01000008">
    <property type="protein sequence ID" value="SFN19474.1"/>
    <property type="molecule type" value="Genomic_DNA"/>
</dbReference>
<feature type="chain" id="PRO_5011532995" evidence="1">
    <location>
        <begin position="20"/>
        <end position="681"/>
    </location>
</feature>
<dbReference type="PANTHER" id="PTHR11851:SF224">
    <property type="entry name" value="PROCESSING PROTEASE"/>
    <property type="match status" value="1"/>
</dbReference>
<dbReference type="SUPFAM" id="SSF63411">
    <property type="entry name" value="LuxS/MPP-like metallohydrolase"/>
    <property type="match status" value="2"/>
</dbReference>
<sequence>MKTKILSLAIAFMAVSIQAQVTIPMPKSGPAPTVNIGKSNEFKLKNGLTVIVVENHKLPRVSATLTIDNPPFALGTKKGAESLLSEMLGTGTKTKSKDDFNKRIEFLGASVNFWEEGASASSLTKYFNEIFGYMADGALNPNFTEKEFDAVKKRYIEGLKSNEKSVEAAAARVTNLLVYGQNNPFSEYDTPAQIEKITLDDVKNYYNTYYKPNNAYLIVVGDISTSEVKKLAEKNFNNWETGKLTIAAFPKITEVSKTELDIINMPNAVQSVVTVAYPVNLTKNDPDFYAAQVASTILGGDFNSKLNMNLREAHGWTYGARGGVSDSRYIGRFSTNATVRNEVTDSAVVETLKEIKGMTLTKIDKQALEDVKAKFLGNFILTLERPETVANQALTKKTNKLSDNFYADYIKNINAVTVDDVLRVSKKYFRPEQAKIIVTGKTTEIAPGLEKLGFPVTYYDSYGNKIEKPVIEAKTTNVTVTQIADNYLKAIGGADKVKAVKTLLQKGKIETMGMSGDYTAKAAAPNKTVTEFTIMGMTIKQVFDGQKGFMSQAGQKMDLPADMTAPLGKTNSLFVPLSEGYKTAKVDGIVSENGVEYYKVVASDISRTDYYDVKTGLLMKTEQKQKTPQGDVVATTLHKSYKAFDGILIPTEVLAETGPQTIKVTISSAEVNKNVSDADFK</sequence>
<dbReference type="GO" id="GO:0046872">
    <property type="term" value="F:metal ion binding"/>
    <property type="evidence" value="ECO:0007669"/>
    <property type="project" value="InterPro"/>
</dbReference>
<dbReference type="InterPro" id="IPR050361">
    <property type="entry name" value="MPP/UQCRC_Complex"/>
</dbReference>